<dbReference type="Proteomes" id="UP000294933">
    <property type="component" value="Unassembled WGS sequence"/>
</dbReference>
<sequence length="382" mass="43020">MFSKGRKRLILTVSGRGTNGDSVPSFVEGETITGRVGLELDKAERNLTSVELSIEGQIGNLGYMMESNPTFEHRQTLWNISFGDPRAPQAAPRQPSEPQVLAGKYSWDFSFSIPHQFHAVGFKVTGDSLVQKLPPTLSEGDRHVSYTIGVKIKRNTTFEPFYELTTPFVYTPRSEPKSFSLLRISAYRENAPLNGPDLDPDGWKVFPPVQITGYDLQEFGRVDLSCTLALATPLSYTRGSVIPLMLELDSQDENALGARFISSPYFPKIKFYRTLREDNENVLSRRNNVLATWSVAGTQHRPSQCRRMLYGEIKLPAALRPSFDLGDIFIKYMVGFENGAFAIERDINLFQTEVQIVTDYAPGPRPLRYHRERTSIPAWPTG</sequence>
<evidence type="ECO:0000313" key="2">
    <source>
        <dbReference type="EMBL" id="TDL20418.1"/>
    </source>
</evidence>
<gene>
    <name evidence="2" type="ORF">BD410DRAFT_790898</name>
</gene>
<protein>
    <recommendedName>
        <fullName evidence="1">Arrestin-like N-terminal domain-containing protein</fullName>
    </recommendedName>
</protein>
<dbReference type="VEuPathDB" id="FungiDB:BD410DRAFT_790898"/>
<dbReference type="InterPro" id="IPR011021">
    <property type="entry name" value="Arrestin-like_N"/>
</dbReference>
<accession>A0A4Y7PZI9</accession>
<dbReference type="Pfam" id="PF00339">
    <property type="entry name" value="Arrestin_N"/>
    <property type="match status" value="1"/>
</dbReference>
<keyword evidence="3" id="KW-1185">Reference proteome</keyword>
<feature type="domain" description="Arrestin-like N-terminal" evidence="1">
    <location>
        <begin position="25"/>
        <end position="159"/>
    </location>
</feature>
<proteinExistence type="predicted"/>
<evidence type="ECO:0000259" key="1">
    <source>
        <dbReference type="Pfam" id="PF00339"/>
    </source>
</evidence>
<dbReference type="OrthoDB" id="2333384at2759"/>
<name>A0A4Y7PZI9_9AGAM</name>
<dbReference type="Gene3D" id="2.60.40.640">
    <property type="match status" value="1"/>
</dbReference>
<dbReference type="EMBL" id="ML170188">
    <property type="protein sequence ID" value="TDL20418.1"/>
    <property type="molecule type" value="Genomic_DNA"/>
</dbReference>
<evidence type="ECO:0000313" key="3">
    <source>
        <dbReference type="Proteomes" id="UP000294933"/>
    </source>
</evidence>
<dbReference type="AlphaFoldDB" id="A0A4Y7PZI9"/>
<organism evidence="2 3">
    <name type="scientific">Rickenella mellea</name>
    <dbReference type="NCBI Taxonomy" id="50990"/>
    <lineage>
        <taxon>Eukaryota</taxon>
        <taxon>Fungi</taxon>
        <taxon>Dikarya</taxon>
        <taxon>Basidiomycota</taxon>
        <taxon>Agaricomycotina</taxon>
        <taxon>Agaricomycetes</taxon>
        <taxon>Hymenochaetales</taxon>
        <taxon>Rickenellaceae</taxon>
        <taxon>Rickenella</taxon>
    </lineage>
</organism>
<reference evidence="2 3" key="1">
    <citation type="submission" date="2018-06" db="EMBL/GenBank/DDBJ databases">
        <title>A transcriptomic atlas of mushroom development highlights an independent origin of complex multicellularity.</title>
        <authorList>
            <consortium name="DOE Joint Genome Institute"/>
            <person name="Krizsan K."/>
            <person name="Almasi E."/>
            <person name="Merenyi Z."/>
            <person name="Sahu N."/>
            <person name="Viragh M."/>
            <person name="Koszo T."/>
            <person name="Mondo S."/>
            <person name="Kiss B."/>
            <person name="Balint B."/>
            <person name="Kues U."/>
            <person name="Barry K."/>
            <person name="Hegedus J.C."/>
            <person name="Henrissat B."/>
            <person name="Johnson J."/>
            <person name="Lipzen A."/>
            <person name="Ohm R."/>
            <person name="Nagy I."/>
            <person name="Pangilinan J."/>
            <person name="Yan J."/>
            <person name="Xiong Y."/>
            <person name="Grigoriev I.V."/>
            <person name="Hibbett D.S."/>
            <person name="Nagy L.G."/>
        </authorList>
    </citation>
    <scope>NUCLEOTIDE SEQUENCE [LARGE SCALE GENOMIC DNA]</scope>
    <source>
        <strain evidence="2 3">SZMC22713</strain>
    </source>
</reference>
<dbReference type="InterPro" id="IPR014752">
    <property type="entry name" value="Arrestin-like_C"/>
</dbReference>